<evidence type="ECO:0000256" key="2">
    <source>
        <dbReference type="ARBA" id="ARBA00023002"/>
    </source>
</evidence>
<dbReference type="Pfam" id="PF08240">
    <property type="entry name" value="ADH_N"/>
    <property type="match status" value="1"/>
</dbReference>
<dbReference type="GO" id="GO:0008270">
    <property type="term" value="F:zinc ion binding"/>
    <property type="evidence" value="ECO:0007669"/>
    <property type="project" value="InterPro"/>
</dbReference>
<dbReference type="GO" id="GO:0016628">
    <property type="term" value="F:oxidoreductase activity, acting on the CH-CH group of donors, NAD or NADP as acceptor"/>
    <property type="evidence" value="ECO:0007669"/>
    <property type="project" value="InterPro"/>
</dbReference>
<dbReference type="Gene3D" id="3.40.50.720">
    <property type="entry name" value="NAD(P)-binding Rossmann-like Domain"/>
    <property type="match status" value="1"/>
</dbReference>
<dbReference type="CDD" id="cd05289">
    <property type="entry name" value="MDR_like_2"/>
    <property type="match status" value="1"/>
</dbReference>
<dbReference type="SUPFAM" id="SSF51735">
    <property type="entry name" value="NAD(P)-binding Rossmann-fold domains"/>
    <property type="match status" value="1"/>
</dbReference>
<dbReference type="AlphaFoldDB" id="A0A2K3NHU5"/>
<reference evidence="5 6" key="2">
    <citation type="journal article" date="2017" name="Front. Plant Sci.">
        <title>Gene Classification and Mining of Molecular Markers Useful in Red Clover (Trifolium pratense) Breeding.</title>
        <authorList>
            <person name="Istvanek J."/>
            <person name="Dluhosova J."/>
            <person name="Dluhos P."/>
            <person name="Patkova L."/>
            <person name="Nedelnik J."/>
            <person name="Repkova J."/>
        </authorList>
    </citation>
    <scope>NUCLEOTIDE SEQUENCE [LARGE SCALE GENOMIC DNA]</scope>
    <source>
        <strain evidence="6">cv. Tatra</strain>
        <tissue evidence="5">Young leaves</tissue>
    </source>
</reference>
<evidence type="ECO:0000256" key="1">
    <source>
        <dbReference type="ARBA" id="ARBA00010371"/>
    </source>
</evidence>
<gene>
    <name evidence="5" type="ORF">L195_g025929</name>
</gene>
<accession>A0A2K3NHU5</accession>
<dbReference type="ExpressionAtlas" id="A0A2K3NHU5">
    <property type="expression patterns" value="baseline"/>
</dbReference>
<dbReference type="PROSITE" id="PS01162">
    <property type="entry name" value="QOR_ZETA_CRYSTAL"/>
    <property type="match status" value="1"/>
</dbReference>
<evidence type="ECO:0000313" key="5">
    <source>
        <dbReference type="EMBL" id="PNY02615.1"/>
    </source>
</evidence>
<evidence type="ECO:0000259" key="4">
    <source>
        <dbReference type="SMART" id="SM00829"/>
    </source>
</evidence>
<dbReference type="EMBL" id="ASHM01021579">
    <property type="protein sequence ID" value="PNY02615.1"/>
    <property type="molecule type" value="Genomic_DNA"/>
</dbReference>
<dbReference type="InterPro" id="IPR020843">
    <property type="entry name" value="ER"/>
</dbReference>
<keyword evidence="3" id="KW-0520">NAD</keyword>
<dbReference type="PANTHER" id="PTHR44573:SF3">
    <property type="entry name" value="CYTOSOLIC ALKENAL_ONE OXIDOREDUCTASE"/>
    <property type="match status" value="1"/>
</dbReference>
<proteinExistence type="inferred from homology"/>
<dbReference type="InterPro" id="IPR002364">
    <property type="entry name" value="Quin_OxRdtase/zeta-crystal_CS"/>
</dbReference>
<name>A0A2K3NHU5_TRIPR</name>
<organism evidence="5 6">
    <name type="scientific">Trifolium pratense</name>
    <name type="common">Red clover</name>
    <dbReference type="NCBI Taxonomy" id="57577"/>
    <lineage>
        <taxon>Eukaryota</taxon>
        <taxon>Viridiplantae</taxon>
        <taxon>Streptophyta</taxon>
        <taxon>Embryophyta</taxon>
        <taxon>Tracheophyta</taxon>
        <taxon>Spermatophyta</taxon>
        <taxon>Magnoliopsida</taxon>
        <taxon>eudicotyledons</taxon>
        <taxon>Gunneridae</taxon>
        <taxon>Pentapetalae</taxon>
        <taxon>rosids</taxon>
        <taxon>fabids</taxon>
        <taxon>Fabales</taxon>
        <taxon>Fabaceae</taxon>
        <taxon>Papilionoideae</taxon>
        <taxon>50 kb inversion clade</taxon>
        <taxon>NPAAA clade</taxon>
        <taxon>Hologalegina</taxon>
        <taxon>IRL clade</taxon>
        <taxon>Trifolieae</taxon>
        <taxon>Trifolium</taxon>
    </lineage>
</organism>
<comment type="similarity">
    <text evidence="1">Belongs to the zinc-containing alcohol dehydrogenase family. Quinone oxidoreductase subfamily.</text>
</comment>
<comment type="caution">
    <text evidence="5">The sequence shown here is derived from an EMBL/GenBank/DDBJ whole genome shotgun (WGS) entry which is preliminary data.</text>
</comment>
<keyword evidence="2" id="KW-0560">Oxidoreductase</keyword>
<dbReference type="STRING" id="57577.A0A2K3NHU5"/>
<feature type="domain" description="Enoyl reductase (ER)" evidence="4">
    <location>
        <begin position="31"/>
        <end position="325"/>
    </location>
</feature>
<dbReference type="Pfam" id="PF13602">
    <property type="entry name" value="ADH_zinc_N_2"/>
    <property type="match status" value="1"/>
</dbReference>
<dbReference type="InterPro" id="IPR013154">
    <property type="entry name" value="ADH-like_N"/>
</dbReference>
<reference evidence="5 6" key="1">
    <citation type="journal article" date="2014" name="Am. J. Bot.">
        <title>Genome assembly and annotation for red clover (Trifolium pratense; Fabaceae).</title>
        <authorList>
            <person name="Istvanek J."/>
            <person name="Jaros M."/>
            <person name="Krenek A."/>
            <person name="Repkova J."/>
        </authorList>
    </citation>
    <scope>NUCLEOTIDE SEQUENCE [LARGE SCALE GENOMIC DNA]</scope>
    <source>
        <strain evidence="6">cv. Tatra</strain>
        <tissue evidence="5">Young leaves</tissue>
    </source>
</reference>
<dbReference type="Proteomes" id="UP000236291">
    <property type="component" value="Unassembled WGS sequence"/>
</dbReference>
<sequence length="329" mass="35705">MATTEASNTDPTITIPTHTKAWFYSEHGKPSDVLKLHPNWSIPPQLKDDQVLIKVIAASLNPVDYKRMHGMFKDNDPHLPIVPGYDVAGIVIKVGSKVEKFNVGDEIYGDINEVGLSNLKILGTLSEYTIAEERLLAHKPKNLSFIEAASIPLAMETAYEGLERVELSAGKSILVLGGAGGVGSYVIQLAKHVFGASKIAATASTGKIEFLRKLGVDLPIDYTKENFEDLPEKFDAVYDLVGEADRAVKVIKEGGKVVSIVPPGFPPAIFFVLTSKGSILEKLGPYFESGQLKPILDPKSPLPFSEVIEAFSYLETSRALGKVVIHPIP</sequence>
<evidence type="ECO:0000256" key="3">
    <source>
        <dbReference type="ARBA" id="ARBA00023027"/>
    </source>
</evidence>
<evidence type="ECO:0000313" key="6">
    <source>
        <dbReference type="Proteomes" id="UP000236291"/>
    </source>
</evidence>
<dbReference type="PANTHER" id="PTHR44573">
    <property type="entry name" value="NADPH-DEPENDENT ALKENAL/ONE OXIDOREDUCTASE, CHLOROPLASTIC"/>
    <property type="match status" value="1"/>
</dbReference>
<dbReference type="SMART" id="SM00829">
    <property type="entry name" value="PKS_ER"/>
    <property type="match status" value="1"/>
</dbReference>
<dbReference type="SUPFAM" id="SSF50129">
    <property type="entry name" value="GroES-like"/>
    <property type="match status" value="1"/>
</dbReference>
<dbReference type="InterPro" id="IPR011032">
    <property type="entry name" value="GroES-like_sf"/>
</dbReference>
<dbReference type="InterPro" id="IPR036291">
    <property type="entry name" value="NAD(P)-bd_dom_sf"/>
</dbReference>
<dbReference type="Gene3D" id="3.90.180.10">
    <property type="entry name" value="Medium-chain alcohol dehydrogenases, catalytic domain"/>
    <property type="match status" value="1"/>
</dbReference>
<dbReference type="OrthoDB" id="1362277at2759"/>
<dbReference type="InterPro" id="IPR044626">
    <property type="entry name" value="AOR-like"/>
</dbReference>
<protein>
    <submittedName>
        <fullName evidence="5">Quinone oxidoreductase-like protein chloroplastic-like</fullName>
    </submittedName>
</protein>